<feature type="compositionally biased region" description="Acidic residues" evidence="1">
    <location>
        <begin position="211"/>
        <end position="228"/>
    </location>
</feature>
<organism evidence="2 3">
    <name type="scientific">Morchella conica CCBAS932</name>
    <dbReference type="NCBI Taxonomy" id="1392247"/>
    <lineage>
        <taxon>Eukaryota</taxon>
        <taxon>Fungi</taxon>
        <taxon>Dikarya</taxon>
        <taxon>Ascomycota</taxon>
        <taxon>Pezizomycotina</taxon>
        <taxon>Pezizomycetes</taxon>
        <taxon>Pezizales</taxon>
        <taxon>Morchellaceae</taxon>
        <taxon>Morchella</taxon>
    </lineage>
</organism>
<keyword evidence="3" id="KW-1185">Reference proteome</keyword>
<reference evidence="2 3" key="1">
    <citation type="journal article" date="2018" name="Nat. Ecol. Evol.">
        <title>Pezizomycetes genomes reveal the molecular basis of ectomycorrhizal truffle lifestyle.</title>
        <authorList>
            <person name="Murat C."/>
            <person name="Payen T."/>
            <person name="Noel B."/>
            <person name="Kuo A."/>
            <person name="Morin E."/>
            <person name="Chen J."/>
            <person name="Kohler A."/>
            <person name="Krizsan K."/>
            <person name="Balestrini R."/>
            <person name="Da Silva C."/>
            <person name="Montanini B."/>
            <person name="Hainaut M."/>
            <person name="Levati E."/>
            <person name="Barry K.W."/>
            <person name="Belfiori B."/>
            <person name="Cichocki N."/>
            <person name="Clum A."/>
            <person name="Dockter R.B."/>
            <person name="Fauchery L."/>
            <person name="Guy J."/>
            <person name="Iotti M."/>
            <person name="Le Tacon F."/>
            <person name="Lindquist E.A."/>
            <person name="Lipzen A."/>
            <person name="Malagnac F."/>
            <person name="Mello A."/>
            <person name="Molinier V."/>
            <person name="Miyauchi S."/>
            <person name="Poulain J."/>
            <person name="Riccioni C."/>
            <person name="Rubini A."/>
            <person name="Sitrit Y."/>
            <person name="Splivallo R."/>
            <person name="Traeger S."/>
            <person name="Wang M."/>
            <person name="Zifcakova L."/>
            <person name="Wipf D."/>
            <person name="Zambonelli A."/>
            <person name="Paolocci F."/>
            <person name="Nowrousian M."/>
            <person name="Ottonello S."/>
            <person name="Baldrian P."/>
            <person name="Spatafora J.W."/>
            <person name="Henrissat B."/>
            <person name="Nagy L.G."/>
            <person name="Aury J.M."/>
            <person name="Wincker P."/>
            <person name="Grigoriev I.V."/>
            <person name="Bonfante P."/>
            <person name="Martin F.M."/>
        </authorList>
    </citation>
    <scope>NUCLEOTIDE SEQUENCE [LARGE SCALE GENOMIC DNA]</scope>
    <source>
        <strain evidence="2 3">CCBAS932</strain>
    </source>
</reference>
<dbReference type="OrthoDB" id="5381555at2759"/>
<dbReference type="AlphaFoldDB" id="A0A3N4KKV4"/>
<name>A0A3N4KKV4_9PEZI</name>
<sequence length="309" mass="34364">MSITEQQPMLHTQKHAHNLETKHQIDLKALERPISENTGPIPESPSSNAWVVTCESDSDSEMSIGEDLEHTIPGGDHYLNPARFCGVPVFINLTAHSYISMPFEAIDGIPSLVEFSAADMEIGGQIIQVFIRDHGFWDETNEISYVPIGDSGSMVIYESIEDAIRALEVFSTQNERIILDVEGLHNDKYHDKNAEIMEKFRIEETKKEQDGAGEEGSGESDGSEDEDDYTGKNCDEFCGLHHDTSEPGDGDYGDGLADWVREQHQSLERRIDELIMEAAGISSIIIDEYVNEGALQVIIDEDEIACDSV</sequence>
<evidence type="ECO:0000313" key="3">
    <source>
        <dbReference type="Proteomes" id="UP000277580"/>
    </source>
</evidence>
<protein>
    <submittedName>
        <fullName evidence="2">Uncharacterized protein</fullName>
    </submittedName>
</protein>
<proteinExistence type="predicted"/>
<accession>A0A3N4KKV4</accession>
<feature type="region of interest" description="Disordered" evidence="1">
    <location>
        <begin position="204"/>
        <end position="231"/>
    </location>
</feature>
<dbReference type="InParanoid" id="A0A3N4KKV4"/>
<evidence type="ECO:0000313" key="2">
    <source>
        <dbReference type="EMBL" id="RPB09932.1"/>
    </source>
</evidence>
<gene>
    <name evidence="2" type="ORF">P167DRAFT_547687</name>
</gene>
<dbReference type="Proteomes" id="UP000277580">
    <property type="component" value="Unassembled WGS sequence"/>
</dbReference>
<dbReference type="EMBL" id="ML119147">
    <property type="protein sequence ID" value="RPB09932.1"/>
    <property type="molecule type" value="Genomic_DNA"/>
</dbReference>
<evidence type="ECO:0000256" key="1">
    <source>
        <dbReference type="SAM" id="MobiDB-lite"/>
    </source>
</evidence>